<keyword evidence="1" id="KW-0472">Membrane</keyword>
<evidence type="ECO:0000313" key="2">
    <source>
        <dbReference type="EMBL" id="HGU41077.1"/>
    </source>
</evidence>
<accession>A0A7C5RKA5</accession>
<organism evidence="2">
    <name type="scientific">Fervidobacterium thailandense</name>
    <dbReference type="NCBI Taxonomy" id="1008305"/>
    <lineage>
        <taxon>Bacteria</taxon>
        <taxon>Thermotogati</taxon>
        <taxon>Thermotogota</taxon>
        <taxon>Thermotogae</taxon>
        <taxon>Thermotogales</taxon>
        <taxon>Fervidobacteriaceae</taxon>
        <taxon>Fervidobacterium</taxon>
    </lineage>
</organism>
<dbReference type="EMBL" id="DSZY01000035">
    <property type="protein sequence ID" value="HGU41077.1"/>
    <property type="molecule type" value="Genomic_DNA"/>
</dbReference>
<sequence length="92" mass="10576">MLYVDLVAAIVVLALMVAVVYDSIALQRRILEESIRQEKAQIVAENMFWQMVLNDPSCLQKYANTFQLDFPVNIDGHTYIVTIKALKYSRPK</sequence>
<dbReference type="AlphaFoldDB" id="A0A7C5RKA5"/>
<protein>
    <recommendedName>
        <fullName evidence="3">Type II secretion system protein</fullName>
    </recommendedName>
</protein>
<feature type="transmembrane region" description="Helical" evidence="1">
    <location>
        <begin position="6"/>
        <end position="26"/>
    </location>
</feature>
<name>A0A7C5RKA5_9BACT</name>
<reference evidence="2" key="1">
    <citation type="journal article" date="2020" name="mSystems">
        <title>Genome- and Community-Level Interaction Insights into Carbon Utilization and Element Cycling Functions of Hydrothermarchaeota in Hydrothermal Sediment.</title>
        <authorList>
            <person name="Zhou Z."/>
            <person name="Liu Y."/>
            <person name="Xu W."/>
            <person name="Pan J."/>
            <person name="Luo Z.H."/>
            <person name="Li M."/>
        </authorList>
    </citation>
    <scope>NUCLEOTIDE SEQUENCE [LARGE SCALE GENOMIC DNA]</scope>
    <source>
        <strain evidence="2">SpSt-609</strain>
    </source>
</reference>
<gene>
    <name evidence="2" type="ORF">ENT77_07765</name>
</gene>
<evidence type="ECO:0008006" key="3">
    <source>
        <dbReference type="Google" id="ProtNLM"/>
    </source>
</evidence>
<keyword evidence="1" id="KW-0812">Transmembrane</keyword>
<keyword evidence="1" id="KW-1133">Transmembrane helix</keyword>
<comment type="caution">
    <text evidence="2">The sequence shown here is derived from an EMBL/GenBank/DDBJ whole genome shotgun (WGS) entry which is preliminary data.</text>
</comment>
<proteinExistence type="predicted"/>
<evidence type="ECO:0000256" key="1">
    <source>
        <dbReference type="SAM" id="Phobius"/>
    </source>
</evidence>